<dbReference type="InterPro" id="IPR013373">
    <property type="entry name" value="Flagellin/pilin_N_arc"/>
</dbReference>
<feature type="transmembrane region" description="Helical" evidence="1">
    <location>
        <begin position="21"/>
        <end position="42"/>
    </location>
</feature>
<dbReference type="EMBL" id="JAWDKB010000002">
    <property type="protein sequence ID" value="MDV0443138.1"/>
    <property type="molecule type" value="Genomic_DNA"/>
</dbReference>
<dbReference type="AlphaFoldDB" id="A0AAE4MG04"/>
<keyword evidence="1" id="KW-0812">Transmembrane</keyword>
<dbReference type="RefSeq" id="WP_338095671.1">
    <property type="nucleotide sequence ID" value="NZ_JAWDKB010000002.1"/>
</dbReference>
<dbReference type="NCBIfam" id="TIGR02537">
    <property type="entry name" value="arch_flag_Nterm"/>
    <property type="match status" value="1"/>
</dbReference>
<feature type="domain" description="Archaeal Type IV pilin N-terminal" evidence="2">
    <location>
        <begin position="16"/>
        <end position="91"/>
    </location>
</feature>
<proteinExistence type="predicted"/>
<keyword evidence="4" id="KW-1185">Reference proteome</keyword>
<dbReference type="InterPro" id="IPR012859">
    <property type="entry name" value="Pilin_N_archaeal"/>
</dbReference>
<dbReference type="PANTHER" id="PTHR38138:SF1">
    <property type="entry name" value="ARCHAEAL TYPE IV PILIN N-TERMINAL DOMAIN-CONTAINING PROTEIN"/>
    <property type="match status" value="1"/>
</dbReference>
<evidence type="ECO:0000313" key="4">
    <source>
        <dbReference type="Proteomes" id="UP001283212"/>
    </source>
</evidence>
<protein>
    <recommendedName>
        <fullName evidence="2">Archaeal Type IV pilin N-terminal domain-containing protein</fullName>
    </recommendedName>
</protein>
<dbReference type="PANTHER" id="PTHR38138">
    <property type="entry name" value="VNG6441H"/>
    <property type="match status" value="1"/>
</dbReference>
<comment type="caution">
    <text evidence="3">The sequence shown here is derived from an EMBL/GenBank/DDBJ whole genome shotgun (WGS) entry which is preliminary data.</text>
</comment>
<gene>
    <name evidence="3" type="ORF">McpCs1_05060</name>
</gene>
<evidence type="ECO:0000313" key="3">
    <source>
        <dbReference type="EMBL" id="MDV0443138.1"/>
    </source>
</evidence>
<sequence length="215" mass="23213">MKKSDLQNRSRPKKEDGISPVVGVMLMLVVTIIIAAVVSSFASGIGTSSQAAPTVSLQVSLYGGTLEKKAVIEHLGGEALPTSDLQIVTSYTVPDRFLGQKLGDGGKVIMHTIDGKLEPTSENDLNSEAVGYPFVHQVTNNEENVTTKTVNRLFGDAILTSGGKLIFDLDYFLGFSTTNDWRKYGFSTGMSEAHISIIHMPSGKVIFDKDVRTMV</sequence>
<evidence type="ECO:0000256" key="1">
    <source>
        <dbReference type="SAM" id="Phobius"/>
    </source>
</evidence>
<keyword evidence="1" id="KW-1133">Transmembrane helix</keyword>
<reference evidence="3 4" key="1">
    <citation type="submission" date="2023-06" db="EMBL/GenBank/DDBJ databases">
        <title>Genome sequence of Methancorpusculaceae sp. Cs1.</title>
        <authorList>
            <person name="Protasov E."/>
            <person name="Platt K."/>
            <person name="Poehlein A."/>
            <person name="Daniel R."/>
            <person name="Brune A."/>
        </authorList>
    </citation>
    <scope>NUCLEOTIDE SEQUENCE [LARGE SCALE GENOMIC DNA]</scope>
    <source>
        <strain evidence="3 4">Cs1</strain>
    </source>
</reference>
<name>A0AAE4MG04_9EURY</name>
<dbReference type="Pfam" id="PF07790">
    <property type="entry name" value="Pilin_N"/>
    <property type="match status" value="1"/>
</dbReference>
<dbReference type="Proteomes" id="UP001283212">
    <property type="component" value="Unassembled WGS sequence"/>
</dbReference>
<keyword evidence="1" id="KW-0472">Membrane</keyword>
<organism evidence="3 4">
    <name type="scientific">Methanorbis rubei</name>
    <dbReference type="NCBI Taxonomy" id="3028300"/>
    <lineage>
        <taxon>Archaea</taxon>
        <taxon>Methanobacteriati</taxon>
        <taxon>Methanobacteriota</taxon>
        <taxon>Stenosarchaea group</taxon>
        <taxon>Methanomicrobia</taxon>
        <taxon>Methanomicrobiales</taxon>
        <taxon>Methanocorpusculaceae</taxon>
        <taxon>Methanorbis</taxon>
    </lineage>
</organism>
<accession>A0AAE4MG04</accession>
<evidence type="ECO:0000259" key="2">
    <source>
        <dbReference type="Pfam" id="PF07790"/>
    </source>
</evidence>